<reference evidence="3" key="2">
    <citation type="submission" date="2015-01" db="EMBL/GenBank/DDBJ databases">
        <title>Evolutionary Origins and Diversification of the Mycorrhizal Mutualists.</title>
        <authorList>
            <consortium name="DOE Joint Genome Institute"/>
            <consortium name="Mycorrhizal Genomics Consortium"/>
            <person name="Kohler A."/>
            <person name="Kuo A."/>
            <person name="Nagy L.G."/>
            <person name="Floudas D."/>
            <person name="Copeland A."/>
            <person name="Barry K.W."/>
            <person name="Cichocki N."/>
            <person name="Veneault-Fourrey C."/>
            <person name="LaButti K."/>
            <person name="Lindquist E.A."/>
            <person name="Lipzen A."/>
            <person name="Lundell T."/>
            <person name="Morin E."/>
            <person name="Murat C."/>
            <person name="Riley R."/>
            <person name="Ohm R."/>
            <person name="Sun H."/>
            <person name="Tunlid A."/>
            <person name="Henrissat B."/>
            <person name="Grigoriev I.V."/>
            <person name="Hibbett D.S."/>
            <person name="Martin F."/>
        </authorList>
    </citation>
    <scope>NUCLEOTIDE SEQUENCE [LARGE SCALE GENOMIC DNA]</scope>
    <source>
        <strain evidence="3">h7</strain>
    </source>
</reference>
<dbReference type="STRING" id="686832.A0A0C3CEQ4"/>
<reference evidence="2 3" key="1">
    <citation type="submission" date="2014-04" db="EMBL/GenBank/DDBJ databases">
        <authorList>
            <consortium name="DOE Joint Genome Institute"/>
            <person name="Kuo A."/>
            <person name="Gay G."/>
            <person name="Dore J."/>
            <person name="Kohler A."/>
            <person name="Nagy L.G."/>
            <person name="Floudas D."/>
            <person name="Copeland A."/>
            <person name="Barry K.W."/>
            <person name="Cichocki N."/>
            <person name="Veneault-Fourrey C."/>
            <person name="LaButti K."/>
            <person name="Lindquist E.A."/>
            <person name="Lipzen A."/>
            <person name="Lundell T."/>
            <person name="Morin E."/>
            <person name="Murat C."/>
            <person name="Sun H."/>
            <person name="Tunlid A."/>
            <person name="Henrissat B."/>
            <person name="Grigoriev I.V."/>
            <person name="Hibbett D.S."/>
            <person name="Martin F."/>
            <person name="Nordberg H.P."/>
            <person name="Cantor M.N."/>
            <person name="Hua S.X."/>
        </authorList>
    </citation>
    <scope>NUCLEOTIDE SEQUENCE [LARGE SCALE GENOMIC DNA]</scope>
    <source>
        <strain evidence="3">h7</strain>
    </source>
</reference>
<dbReference type="Pfam" id="PF20414">
    <property type="entry name" value="DUF6698"/>
    <property type="match status" value="1"/>
</dbReference>
<accession>A0A0C3CEQ4</accession>
<dbReference type="HOGENOM" id="CLU_035918_5_1_1"/>
<keyword evidence="3" id="KW-1185">Reference proteome</keyword>
<evidence type="ECO:0000313" key="3">
    <source>
        <dbReference type="Proteomes" id="UP000053424"/>
    </source>
</evidence>
<dbReference type="OrthoDB" id="2662502at2759"/>
<dbReference type="AlphaFoldDB" id="A0A0C3CEQ4"/>
<dbReference type="EMBL" id="KN831777">
    <property type="protein sequence ID" value="KIM42669.1"/>
    <property type="molecule type" value="Genomic_DNA"/>
</dbReference>
<evidence type="ECO:0000313" key="2">
    <source>
        <dbReference type="EMBL" id="KIM42669.1"/>
    </source>
</evidence>
<gene>
    <name evidence="2" type="ORF">M413DRAFT_26688</name>
</gene>
<dbReference type="Proteomes" id="UP000053424">
    <property type="component" value="Unassembled WGS sequence"/>
</dbReference>
<proteinExistence type="predicted"/>
<dbReference type="InterPro" id="IPR046521">
    <property type="entry name" value="DUF6698"/>
</dbReference>
<organism evidence="2 3">
    <name type="scientific">Hebeloma cylindrosporum</name>
    <dbReference type="NCBI Taxonomy" id="76867"/>
    <lineage>
        <taxon>Eukaryota</taxon>
        <taxon>Fungi</taxon>
        <taxon>Dikarya</taxon>
        <taxon>Basidiomycota</taxon>
        <taxon>Agaricomycotina</taxon>
        <taxon>Agaricomycetes</taxon>
        <taxon>Agaricomycetidae</taxon>
        <taxon>Agaricales</taxon>
        <taxon>Agaricineae</taxon>
        <taxon>Hymenogastraceae</taxon>
        <taxon>Hebeloma</taxon>
    </lineage>
</organism>
<evidence type="ECO:0000256" key="1">
    <source>
        <dbReference type="SAM" id="MobiDB-lite"/>
    </source>
</evidence>
<name>A0A0C3CEQ4_HEBCY</name>
<feature type="region of interest" description="Disordered" evidence="1">
    <location>
        <begin position="1"/>
        <end position="28"/>
    </location>
</feature>
<protein>
    <submittedName>
        <fullName evidence="2">Uncharacterized protein</fullName>
    </submittedName>
</protein>
<feature type="compositionally biased region" description="Low complexity" evidence="1">
    <location>
        <begin position="1"/>
        <end position="25"/>
    </location>
</feature>
<sequence>MPTPSSDYRSSSPGPLSSSASVNSSRGDTDAEQQCFKRLYLTLKAQVDAGDESVVGKKRKSCAGAATTTKLGRGIPKVVSLFSNIRSIIQEADRHDLRALGLAQELDLEEFVDLSAEAKGDILKGFEDFQARAYASREILFRLIPNFEHKIQEETPEKLVDYFKQLEKGASDARGDDIYAIRSQLATWLNRLDPPPTPLLDPEDRTNRGIQHDLCGLLLCPIEFDWKDESVRAKLRACEPGYDITSSFFIRALYKSFKGSMDDYELGFLQSSLLVMAYKHIFTSPTSAKADSIALSDVENEEPASKSRKVVKSKKAIRKDVASSLQMNGKVSSRSIAYAVIQLFFNLWDTTSWCPAYSGFDFHACYYFIIDYFDTARGNAKERAQALLEWWNKEVFPNSVAQVHPSKSTSYRALEAQRAAREG</sequence>